<feature type="non-terminal residue" evidence="5">
    <location>
        <position position="1"/>
    </location>
</feature>
<comment type="caution">
    <text evidence="5">The sequence shown here is derived from an EMBL/GenBank/DDBJ whole genome shotgun (WGS) entry which is preliminary data.</text>
</comment>
<evidence type="ECO:0000256" key="2">
    <source>
        <dbReference type="PIRSR" id="PIRSR640255-2"/>
    </source>
</evidence>
<dbReference type="SMART" id="SM00477">
    <property type="entry name" value="NUC"/>
    <property type="match status" value="1"/>
</dbReference>
<dbReference type="InterPro" id="IPR020821">
    <property type="entry name" value="ENPP1-3/EXOG-like_nuc-like"/>
</dbReference>
<dbReference type="GO" id="GO:0005743">
    <property type="term" value="C:mitochondrial inner membrane"/>
    <property type="evidence" value="ECO:0007669"/>
    <property type="project" value="TreeGrafter"/>
</dbReference>
<dbReference type="SUPFAM" id="SSF54060">
    <property type="entry name" value="His-Me finger endonucleases"/>
    <property type="match status" value="1"/>
</dbReference>
<keyword evidence="2" id="KW-0479">Metal-binding</keyword>
<dbReference type="GO" id="GO:0004521">
    <property type="term" value="F:RNA endonuclease activity"/>
    <property type="evidence" value="ECO:0007669"/>
    <property type="project" value="TreeGrafter"/>
</dbReference>
<dbReference type="Proteomes" id="UP000023152">
    <property type="component" value="Unassembled WGS sequence"/>
</dbReference>
<evidence type="ECO:0000313" key="6">
    <source>
        <dbReference type="Proteomes" id="UP000023152"/>
    </source>
</evidence>
<feature type="binding site" evidence="2">
    <location>
        <position position="148"/>
    </location>
    <ligand>
        <name>Mg(2+)</name>
        <dbReference type="ChEBI" id="CHEBI:18420"/>
        <note>catalytic</note>
    </ligand>
</feature>
<evidence type="ECO:0000313" key="5">
    <source>
        <dbReference type="EMBL" id="ETO00942.1"/>
    </source>
</evidence>
<dbReference type="InterPro" id="IPR044929">
    <property type="entry name" value="DNA/RNA_non-sp_Endonuclease_sf"/>
</dbReference>
<evidence type="ECO:0000259" key="3">
    <source>
        <dbReference type="SMART" id="SM00477"/>
    </source>
</evidence>
<organism evidence="5 6">
    <name type="scientific">Reticulomyxa filosa</name>
    <dbReference type="NCBI Taxonomy" id="46433"/>
    <lineage>
        <taxon>Eukaryota</taxon>
        <taxon>Sar</taxon>
        <taxon>Rhizaria</taxon>
        <taxon>Retaria</taxon>
        <taxon>Foraminifera</taxon>
        <taxon>Monothalamids</taxon>
        <taxon>Reticulomyxidae</taxon>
        <taxon>Reticulomyxa</taxon>
    </lineage>
</organism>
<keyword evidence="6" id="KW-1185">Reference proteome</keyword>
<sequence>PFLVGLATSLVFYKQNLLEQSKLVFTSKPPGISAESLNPYDAKLLELINQRLIETLSNTTDKAKLKALKTYKYGFPSHENLSFRRSYVSSINYERRIPNWVMECIEKEDVTQNPQVTRTAGCHQNDQVMKNDTFILEDNIIPQDMAMNGSDWCLLERFCQHLVSEIDQVYPKLWIVSGPLFQKKEIKKNNFQIVHDVIGVHNNNNVKHNKNDIAVPTYFFKVLLTKNEKTGHFETASFIMPNHPIAEALPLSAYQCEVTDIEKYTGLQFFTKVANNDQLHKMDVQQLFEQLHLSNEDKNRIQGWRTLGQLQVAKTLESLEAAWQEDQQMGFDESWLQDMHFKKYKETQRILIVQYQKWLDSLKSQMKENSN</sequence>
<dbReference type="PANTHER" id="PTHR13966:SF5">
    <property type="entry name" value="ENDONUCLEASE G, MITOCHONDRIAL"/>
    <property type="match status" value="1"/>
</dbReference>
<name>X6LII0_RETFI</name>
<reference evidence="5 6" key="1">
    <citation type="journal article" date="2013" name="Curr. Biol.">
        <title>The Genome of the Foraminiferan Reticulomyxa filosa.</title>
        <authorList>
            <person name="Glockner G."/>
            <person name="Hulsmann N."/>
            <person name="Schleicher M."/>
            <person name="Noegel A.A."/>
            <person name="Eichinger L."/>
            <person name="Gallinger C."/>
            <person name="Pawlowski J."/>
            <person name="Sierra R."/>
            <person name="Euteneuer U."/>
            <person name="Pillet L."/>
            <person name="Moustafa A."/>
            <person name="Platzer M."/>
            <person name="Groth M."/>
            <person name="Szafranski K."/>
            <person name="Schliwa M."/>
        </authorList>
    </citation>
    <scope>NUCLEOTIDE SEQUENCE [LARGE SCALE GENOMIC DNA]</scope>
</reference>
<dbReference type="AlphaFoldDB" id="X6LII0"/>
<dbReference type="Gene3D" id="3.40.570.10">
    <property type="entry name" value="Extracellular Endonuclease, subunit A"/>
    <property type="match status" value="2"/>
</dbReference>
<dbReference type="GO" id="GO:0046872">
    <property type="term" value="F:metal ion binding"/>
    <property type="evidence" value="ECO:0007669"/>
    <property type="project" value="UniProtKB-KW"/>
</dbReference>
<feature type="domain" description="ENPP1-3/EXOG-like endonuclease/phosphodiesterase" evidence="3">
    <location>
        <begin position="84"/>
        <end position="276"/>
    </location>
</feature>
<comment type="similarity">
    <text evidence="1">Belongs to the DNA/RNA non-specific endonuclease family.</text>
</comment>
<dbReference type="InterPro" id="IPR044925">
    <property type="entry name" value="His-Me_finger_sf"/>
</dbReference>
<accession>X6LII0</accession>
<feature type="domain" description="DNA/RNA non-specific endonuclease/pyrophosphatase/phosphodiesterase" evidence="4">
    <location>
        <begin position="83"/>
        <end position="276"/>
    </location>
</feature>
<dbReference type="InterPro" id="IPR040255">
    <property type="entry name" value="Non-specific_endonuclease"/>
</dbReference>
<gene>
    <name evidence="5" type="ORF">RFI_36498</name>
</gene>
<dbReference type="EMBL" id="ASPP01039625">
    <property type="protein sequence ID" value="ETO00942.1"/>
    <property type="molecule type" value="Genomic_DNA"/>
</dbReference>
<dbReference type="SMART" id="SM00892">
    <property type="entry name" value="Endonuclease_NS"/>
    <property type="match status" value="1"/>
</dbReference>
<dbReference type="GO" id="GO:0005634">
    <property type="term" value="C:nucleus"/>
    <property type="evidence" value="ECO:0007669"/>
    <property type="project" value="TreeGrafter"/>
</dbReference>
<dbReference type="OrthoDB" id="5418055at2759"/>
<evidence type="ECO:0000259" key="4">
    <source>
        <dbReference type="SMART" id="SM00892"/>
    </source>
</evidence>
<dbReference type="GO" id="GO:0000014">
    <property type="term" value="F:single-stranded DNA endodeoxyribonuclease activity"/>
    <property type="evidence" value="ECO:0007669"/>
    <property type="project" value="TreeGrafter"/>
</dbReference>
<dbReference type="InterPro" id="IPR001604">
    <property type="entry name" value="Endo_G_ENPP1-like_dom"/>
</dbReference>
<dbReference type="PANTHER" id="PTHR13966">
    <property type="entry name" value="ENDONUCLEASE RELATED"/>
    <property type="match status" value="1"/>
</dbReference>
<dbReference type="GO" id="GO:0003676">
    <property type="term" value="F:nucleic acid binding"/>
    <property type="evidence" value="ECO:0007669"/>
    <property type="project" value="InterPro"/>
</dbReference>
<evidence type="ECO:0000256" key="1">
    <source>
        <dbReference type="ARBA" id="ARBA00010052"/>
    </source>
</evidence>
<proteinExistence type="inferred from homology"/>
<dbReference type="Pfam" id="PF01223">
    <property type="entry name" value="Endonuclease_NS"/>
    <property type="match status" value="1"/>
</dbReference>
<protein>
    <submittedName>
        <fullName evidence="5">Uncharacterized protein</fullName>
    </submittedName>
</protein>